<protein>
    <submittedName>
        <fullName evidence="3">Uncharacterized protein</fullName>
    </submittedName>
</protein>
<dbReference type="EMBL" id="JAEHOE010000183">
    <property type="protein sequence ID" value="KAG2483258.1"/>
    <property type="molecule type" value="Genomic_DNA"/>
</dbReference>
<feature type="compositionally biased region" description="Gly residues" evidence="2">
    <location>
        <begin position="411"/>
        <end position="436"/>
    </location>
</feature>
<feature type="region of interest" description="Disordered" evidence="2">
    <location>
        <begin position="396"/>
        <end position="442"/>
    </location>
</feature>
<gene>
    <name evidence="3" type="ORF">HYH03_017856</name>
</gene>
<dbReference type="Gene3D" id="3.80.10.10">
    <property type="entry name" value="Ribonuclease Inhibitor"/>
    <property type="match status" value="1"/>
</dbReference>
<evidence type="ECO:0000256" key="1">
    <source>
        <dbReference type="ARBA" id="ARBA00004430"/>
    </source>
</evidence>
<organism evidence="3 4">
    <name type="scientific">Edaphochlamys debaryana</name>
    <dbReference type="NCBI Taxonomy" id="47281"/>
    <lineage>
        <taxon>Eukaryota</taxon>
        <taxon>Viridiplantae</taxon>
        <taxon>Chlorophyta</taxon>
        <taxon>core chlorophytes</taxon>
        <taxon>Chlorophyceae</taxon>
        <taxon>CS clade</taxon>
        <taxon>Chlamydomonadales</taxon>
        <taxon>Chlamydomonadales incertae sedis</taxon>
        <taxon>Edaphochlamys</taxon>
    </lineage>
</organism>
<comment type="subcellular location">
    <subcellularLocation>
        <location evidence="1">Cytoplasm</location>
        <location evidence="1">Cytoskeleton</location>
        <location evidence="1">Cilium axoneme</location>
    </subcellularLocation>
</comment>
<sequence length="626" mass="65944">MASQPSATPTCGLEDILRILPATARARLFSQLSSDRSLKPARRSCRALRDFVDEHTRRVTMPLRARSLQHAKLMAACSQGRWLERRPKCTSVHLSAEEESVSALAVPFATAPAEACRRITRLKIQCDDLPPLLGVVLLSVTARLPCLTSLDLGASAPDPDDALERQLASHALSLLPSLTNLSLGDCDFVPLIPDCVAGRLTQLKVASHIVDERPSGKALATALSKMAAAKKVVLCVSSECSFWARDVRLLLDAVPKQSPLQKLKLFPIGEASVQLSCTFAGGHLDTIEWHNEEAYDAPYSDISAVLGTAVLPSRAMGPRLRLLVLRTVEVDEEPFTPDPAAELYARCDKIRVVELKGGDHLSATLSLLRLVGTPEDLMWTVAMDNSFGNIALRDTEEEAAQSDDDVSSACGEGGGGAAGGGDGSSGGGGPGGGRGGAWSRPDKPPLAVLPLEGISSRVFECMATATEGCRDDCLLLRGPYVRGLIAADAARTALGDWLQQVSADAAEGSVRRYRVLPSAGALVVDCRTSAAAKAVAEAARRLGGAAGDGSGSGGAVVEVVHSKLSWTCAIQEVLQALWDGEGEGSAEAPAGRAEAAGSAFQSELERLRCLLETWEGLRALPAALTL</sequence>
<dbReference type="Proteomes" id="UP000612055">
    <property type="component" value="Unassembled WGS sequence"/>
</dbReference>
<comment type="caution">
    <text evidence="3">The sequence shown here is derived from an EMBL/GenBank/DDBJ whole genome shotgun (WGS) entry which is preliminary data.</text>
</comment>
<dbReference type="OrthoDB" id="550061at2759"/>
<dbReference type="SUPFAM" id="SSF52047">
    <property type="entry name" value="RNI-like"/>
    <property type="match status" value="1"/>
</dbReference>
<feature type="compositionally biased region" description="Acidic residues" evidence="2">
    <location>
        <begin position="396"/>
        <end position="406"/>
    </location>
</feature>
<evidence type="ECO:0000256" key="2">
    <source>
        <dbReference type="SAM" id="MobiDB-lite"/>
    </source>
</evidence>
<evidence type="ECO:0000313" key="3">
    <source>
        <dbReference type="EMBL" id="KAG2483258.1"/>
    </source>
</evidence>
<reference evidence="3" key="1">
    <citation type="journal article" date="2020" name="bioRxiv">
        <title>Comparative genomics of Chlamydomonas.</title>
        <authorList>
            <person name="Craig R.J."/>
            <person name="Hasan A.R."/>
            <person name="Ness R.W."/>
            <person name="Keightley P.D."/>
        </authorList>
    </citation>
    <scope>NUCLEOTIDE SEQUENCE</scope>
    <source>
        <strain evidence="3">CCAP 11/70</strain>
    </source>
</reference>
<evidence type="ECO:0000313" key="4">
    <source>
        <dbReference type="Proteomes" id="UP000612055"/>
    </source>
</evidence>
<dbReference type="InterPro" id="IPR032675">
    <property type="entry name" value="LRR_dom_sf"/>
</dbReference>
<keyword evidence="4" id="KW-1185">Reference proteome</keyword>
<accession>A0A835XFS8</accession>
<name>A0A835XFS8_9CHLO</name>
<dbReference type="AlphaFoldDB" id="A0A835XFS8"/>
<dbReference type="GO" id="GO:0005930">
    <property type="term" value="C:axoneme"/>
    <property type="evidence" value="ECO:0007669"/>
    <property type="project" value="UniProtKB-SubCell"/>
</dbReference>
<proteinExistence type="predicted"/>